<evidence type="ECO:0000313" key="2">
    <source>
        <dbReference type="Ensembl" id="ENSDNVP00000006348.1"/>
    </source>
</evidence>
<protein>
    <submittedName>
        <fullName evidence="2">Uncharacterized protein</fullName>
    </submittedName>
</protein>
<evidence type="ECO:0000313" key="3">
    <source>
        <dbReference type="Proteomes" id="UP000694423"/>
    </source>
</evidence>
<name>A0A8C4J9V6_DRONO</name>
<reference evidence="2" key="2">
    <citation type="submission" date="2025-09" db="UniProtKB">
        <authorList>
            <consortium name="Ensembl"/>
        </authorList>
    </citation>
    <scope>IDENTIFICATION</scope>
</reference>
<feature type="compositionally biased region" description="Polar residues" evidence="1">
    <location>
        <begin position="50"/>
        <end position="60"/>
    </location>
</feature>
<evidence type="ECO:0000256" key="1">
    <source>
        <dbReference type="SAM" id="MobiDB-lite"/>
    </source>
</evidence>
<reference evidence="2" key="1">
    <citation type="submission" date="2025-08" db="UniProtKB">
        <authorList>
            <consortium name="Ensembl"/>
        </authorList>
    </citation>
    <scope>IDENTIFICATION</scope>
</reference>
<organism evidence="2 3">
    <name type="scientific">Dromaius novaehollandiae</name>
    <name type="common">Emu</name>
    <dbReference type="NCBI Taxonomy" id="8790"/>
    <lineage>
        <taxon>Eukaryota</taxon>
        <taxon>Metazoa</taxon>
        <taxon>Chordata</taxon>
        <taxon>Craniata</taxon>
        <taxon>Vertebrata</taxon>
        <taxon>Euteleostomi</taxon>
        <taxon>Archelosauria</taxon>
        <taxon>Archosauria</taxon>
        <taxon>Dinosauria</taxon>
        <taxon>Saurischia</taxon>
        <taxon>Theropoda</taxon>
        <taxon>Coelurosauria</taxon>
        <taxon>Aves</taxon>
        <taxon>Palaeognathae</taxon>
        <taxon>Casuariiformes</taxon>
        <taxon>Dromaiidae</taxon>
        <taxon>Dromaius</taxon>
    </lineage>
</organism>
<keyword evidence="3" id="KW-1185">Reference proteome</keyword>
<dbReference type="AlphaFoldDB" id="A0A8C4J9V6"/>
<dbReference type="Proteomes" id="UP000694423">
    <property type="component" value="Unplaced"/>
</dbReference>
<sequence length="104" mass="11601">MTFIKWEDFIEYSVDDTKLICLNSFLFPLLCSTESVYDLLPKELQLPPSRETSVASMSQTSGGEAGSPPPAVVAAGNCIILFFPYEFICIKYLFESISQVCMVQ</sequence>
<accession>A0A8C4J9V6</accession>
<feature type="region of interest" description="Disordered" evidence="1">
    <location>
        <begin position="49"/>
        <end position="68"/>
    </location>
</feature>
<dbReference type="Ensembl" id="ENSDNVT00000007663.1">
    <property type="protein sequence ID" value="ENSDNVP00000006348.1"/>
    <property type="gene ID" value="ENSDNVG00000004549.1"/>
</dbReference>
<proteinExistence type="predicted"/>